<dbReference type="FunFam" id="1.10.150.240:FF:000001">
    <property type="entry name" value="Haloacid dehalogenase-like hydrolase domain"/>
    <property type="match status" value="1"/>
</dbReference>
<keyword evidence="4" id="KW-0460">Magnesium</keyword>
<dbReference type="PANTHER" id="PTHR18901:SF40">
    <property type="entry name" value="(DL)-GLYCEROL-3-PHOSPHATASE 2"/>
    <property type="match status" value="1"/>
</dbReference>
<dbReference type="SFLD" id="SFLDG01129">
    <property type="entry name" value="C1.5:_HAD__Beta-PGM__Phosphata"/>
    <property type="match status" value="1"/>
</dbReference>
<evidence type="ECO:0000256" key="2">
    <source>
        <dbReference type="ARBA" id="ARBA00022723"/>
    </source>
</evidence>
<reference evidence="9 10" key="1">
    <citation type="submission" date="2024-02" db="EMBL/GenBank/DDBJ databases">
        <title>High-quality chromosome-scale genome assembly of Pensacola bahiagrass (Paspalum notatum Flugge var. saurae).</title>
        <authorList>
            <person name="Vega J.M."/>
            <person name="Podio M."/>
            <person name="Orjuela J."/>
            <person name="Siena L.A."/>
            <person name="Pessino S.C."/>
            <person name="Combes M.C."/>
            <person name="Mariac C."/>
            <person name="Albertini E."/>
            <person name="Pupilli F."/>
            <person name="Ortiz J.P.A."/>
            <person name="Leblanc O."/>
        </authorList>
    </citation>
    <scope>NUCLEOTIDE SEQUENCE [LARGE SCALE GENOMIC DNA]</scope>
    <source>
        <strain evidence="9">R1</strain>
        <tissue evidence="9">Leaf</tissue>
    </source>
</reference>
<dbReference type="GO" id="GO:0043136">
    <property type="term" value="F:sn-glycerol 3-phosphatase activity"/>
    <property type="evidence" value="ECO:0007669"/>
    <property type="project" value="TreeGrafter"/>
</dbReference>
<dbReference type="InterPro" id="IPR023198">
    <property type="entry name" value="PGP-like_dom2"/>
</dbReference>
<dbReference type="InterPro" id="IPR036412">
    <property type="entry name" value="HAD-like_sf"/>
</dbReference>
<dbReference type="GO" id="GO:0006114">
    <property type="term" value="P:glycerol biosynthetic process"/>
    <property type="evidence" value="ECO:0007669"/>
    <property type="project" value="TreeGrafter"/>
</dbReference>
<evidence type="ECO:0000313" key="10">
    <source>
        <dbReference type="Proteomes" id="UP001341281"/>
    </source>
</evidence>
<sequence length="287" mass="31497">MPSAGADDAKPAAAAQPRAAISHVIFDMDGLLIGIFVAASEHNRVSFLHDVHHLTEVTPMGVGADTEGFYTVVQEKILSRYGKVFDWSLKAKMMGKTTAESMRILFEECGLTGLLTPEEFLHEHEIMLKELLPSCVAMPGVLRLIQHLHTNGIPIAVATRTHKHHFALKTQNHQEVFSLMHHIVTGDDPEVKAGKPSPDIFLAAMRRFDYSNDAVCFGSVSEHVEPGNCLVFEDAPLGVEAAKTAGMHVVMVPVARLDVAHHKGADQVLRSLLDFNPCEWGLLPFKD</sequence>
<organism evidence="9 10">
    <name type="scientific">Paspalum notatum var. saurae</name>
    <dbReference type="NCBI Taxonomy" id="547442"/>
    <lineage>
        <taxon>Eukaryota</taxon>
        <taxon>Viridiplantae</taxon>
        <taxon>Streptophyta</taxon>
        <taxon>Embryophyta</taxon>
        <taxon>Tracheophyta</taxon>
        <taxon>Spermatophyta</taxon>
        <taxon>Magnoliopsida</taxon>
        <taxon>Liliopsida</taxon>
        <taxon>Poales</taxon>
        <taxon>Poaceae</taxon>
        <taxon>PACMAD clade</taxon>
        <taxon>Panicoideae</taxon>
        <taxon>Andropogonodae</taxon>
        <taxon>Paspaleae</taxon>
        <taxon>Paspalinae</taxon>
        <taxon>Paspalum</taxon>
    </lineage>
</organism>
<comment type="catalytic activity">
    <reaction evidence="6">
        <text>sn-glycerol 3-phosphate + H2O = glycerol + phosphate</text>
        <dbReference type="Rhea" id="RHEA:66372"/>
        <dbReference type="ChEBI" id="CHEBI:15377"/>
        <dbReference type="ChEBI" id="CHEBI:17754"/>
        <dbReference type="ChEBI" id="CHEBI:43474"/>
        <dbReference type="ChEBI" id="CHEBI:57597"/>
        <dbReference type="EC" id="3.1.3.21"/>
    </reaction>
</comment>
<dbReference type="Pfam" id="PF00702">
    <property type="entry name" value="Hydrolase"/>
    <property type="match status" value="1"/>
</dbReference>
<evidence type="ECO:0000256" key="7">
    <source>
        <dbReference type="ARBA" id="ARBA00049369"/>
    </source>
</evidence>
<dbReference type="SUPFAM" id="SSF56784">
    <property type="entry name" value="HAD-like"/>
    <property type="match status" value="1"/>
</dbReference>
<keyword evidence="10" id="KW-1185">Reference proteome</keyword>
<dbReference type="InterPro" id="IPR023214">
    <property type="entry name" value="HAD_sf"/>
</dbReference>
<name>A0AAQ3XDY0_PASNO</name>
<evidence type="ECO:0000256" key="4">
    <source>
        <dbReference type="ARBA" id="ARBA00022842"/>
    </source>
</evidence>
<comment type="similarity">
    <text evidence="8">Belongs to the HAD-like hydrolase superfamily. DOG/GPP family.</text>
</comment>
<dbReference type="Gene3D" id="1.10.150.240">
    <property type="entry name" value="Putative phosphatase, domain 2"/>
    <property type="match status" value="1"/>
</dbReference>
<dbReference type="FunFam" id="3.40.50.1000:FF:000055">
    <property type="entry name" value="Haloacid dehalogenase-like hydrolase family protein"/>
    <property type="match status" value="1"/>
</dbReference>
<comment type="cofactor">
    <cofactor evidence="1">
        <name>Mg(2+)</name>
        <dbReference type="ChEBI" id="CHEBI:18420"/>
    </cofactor>
</comment>
<keyword evidence="3" id="KW-0378">Hydrolase</keyword>
<dbReference type="GO" id="GO:0046872">
    <property type="term" value="F:metal ion binding"/>
    <property type="evidence" value="ECO:0007669"/>
    <property type="project" value="UniProtKB-KW"/>
</dbReference>
<accession>A0AAQ3XDY0</accession>
<evidence type="ECO:0000256" key="8">
    <source>
        <dbReference type="ARBA" id="ARBA00061496"/>
    </source>
</evidence>
<keyword evidence="2" id="KW-0479">Metal-binding</keyword>
<comment type="catalytic activity">
    <reaction evidence="7">
        <text>sn-glycerol 1-phosphate + H2O = glycerol + phosphate</text>
        <dbReference type="Rhea" id="RHEA:46084"/>
        <dbReference type="ChEBI" id="CHEBI:15377"/>
        <dbReference type="ChEBI" id="CHEBI:17754"/>
        <dbReference type="ChEBI" id="CHEBI:43474"/>
        <dbReference type="ChEBI" id="CHEBI:57685"/>
        <dbReference type="EC" id="3.1.3.21"/>
    </reaction>
</comment>
<protein>
    <recommendedName>
        <fullName evidence="5">glycerol-1-phosphatase</fullName>
        <ecNumber evidence="5">3.1.3.21</ecNumber>
    </recommendedName>
</protein>
<dbReference type="PANTHER" id="PTHR18901">
    <property type="entry name" value="2-DEOXYGLUCOSE-6-PHOSPHATE PHOSPHATASE 2"/>
    <property type="match status" value="1"/>
</dbReference>
<dbReference type="Gene3D" id="3.40.50.1000">
    <property type="entry name" value="HAD superfamily/HAD-like"/>
    <property type="match status" value="1"/>
</dbReference>
<evidence type="ECO:0000313" key="9">
    <source>
        <dbReference type="EMBL" id="WVZ94331.1"/>
    </source>
</evidence>
<dbReference type="EC" id="3.1.3.21" evidence="5"/>
<gene>
    <name evidence="9" type="ORF">U9M48_040235</name>
</gene>
<dbReference type="Proteomes" id="UP001341281">
    <property type="component" value="Chromosome 09"/>
</dbReference>
<dbReference type="SFLD" id="SFLDS00003">
    <property type="entry name" value="Haloacid_Dehalogenase"/>
    <property type="match status" value="1"/>
</dbReference>
<evidence type="ECO:0000256" key="3">
    <source>
        <dbReference type="ARBA" id="ARBA00022801"/>
    </source>
</evidence>
<dbReference type="EMBL" id="CP144753">
    <property type="protein sequence ID" value="WVZ94331.1"/>
    <property type="molecule type" value="Genomic_DNA"/>
</dbReference>
<evidence type="ECO:0000256" key="5">
    <source>
        <dbReference type="ARBA" id="ARBA00038981"/>
    </source>
</evidence>
<evidence type="ECO:0000256" key="1">
    <source>
        <dbReference type="ARBA" id="ARBA00001946"/>
    </source>
</evidence>
<evidence type="ECO:0000256" key="6">
    <source>
        <dbReference type="ARBA" id="ARBA00048354"/>
    </source>
</evidence>
<proteinExistence type="inferred from homology"/>
<dbReference type="AlphaFoldDB" id="A0AAQ3XDY0"/>